<name>A0A7S3N679_9SPIT</name>
<evidence type="ECO:0000256" key="1">
    <source>
        <dbReference type="SAM" id="MobiDB-lite"/>
    </source>
</evidence>
<proteinExistence type="predicted"/>
<evidence type="ECO:0000313" key="2">
    <source>
        <dbReference type="EMBL" id="CAE0343849.1"/>
    </source>
</evidence>
<gene>
    <name evidence="2" type="ORF">EHAR0213_LOCUS2756</name>
</gene>
<protein>
    <submittedName>
        <fullName evidence="2">Uncharacterized protein</fullName>
    </submittedName>
</protein>
<feature type="region of interest" description="Disordered" evidence="1">
    <location>
        <begin position="70"/>
        <end position="99"/>
    </location>
</feature>
<organism evidence="2">
    <name type="scientific">Euplotes harpa</name>
    <dbReference type="NCBI Taxonomy" id="151035"/>
    <lineage>
        <taxon>Eukaryota</taxon>
        <taxon>Sar</taxon>
        <taxon>Alveolata</taxon>
        <taxon>Ciliophora</taxon>
        <taxon>Intramacronucleata</taxon>
        <taxon>Spirotrichea</taxon>
        <taxon>Hypotrichia</taxon>
        <taxon>Euplotida</taxon>
        <taxon>Euplotidae</taxon>
        <taxon>Euplotes</taxon>
    </lineage>
</organism>
<dbReference type="AlphaFoldDB" id="A0A7S3N679"/>
<accession>A0A7S3N679</accession>
<dbReference type="EMBL" id="HBII01006182">
    <property type="protein sequence ID" value="CAE0343849.1"/>
    <property type="molecule type" value="Transcribed_RNA"/>
</dbReference>
<sequence length="99" mass="11119">MVDKFMILNPKIERTNIEDLEKKNIFINEPYIMSKNNNGLFGNFNFGGLFGQGQNGLFGGGLFGGAQASPNANPLPASPIQNNFVGQDPARYRRRRHRY</sequence>
<reference evidence="2" key="1">
    <citation type="submission" date="2021-01" db="EMBL/GenBank/DDBJ databases">
        <authorList>
            <person name="Corre E."/>
            <person name="Pelletier E."/>
            <person name="Niang G."/>
            <person name="Scheremetjew M."/>
            <person name="Finn R."/>
            <person name="Kale V."/>
            <person name="Holt S."/>
            <person name="Cochrane G."/>
            <person name="Meng A."/>
            <person name="Brown T."/>
            <person name="Cohen L."/>
        </authorList>
    </citation>
    <scope>NUCLEOTIDE SEQUENCE</scope>
    <source>
        <strain evidence="2">FSP1.4</strain>
    </source>
</reference>
<feature type="compositionally biased region" description="Low complexity" evidence="1">
    <location>
        <begin position="70"/>
        <end position="79"/>
    </location>
</feature>